<comment type="subcellular location">
    <subcellularLocation>
        <location evidence="2">Cytoplasm</location>
    </subcellularLocation>
    <subcellularLocation>
        <location evidence="1">Nucleus</location>
    </subcellularLocation>
</comment>
<evidence type="ECO:0000256" key="4">
    <source>
        <dbReference type="ARBA" id="ARBA00017286"/>
    </source>
</evidence>
<proteinExistence type="inferred from homology"/>
<reference evidence="10" key="1">
    <citation type="submission" date="2024-04" db="EMBL/GenBank/DDBJ databases">
        <authorList>
            <person name="Shaw F."/>
            <person name="Minotto A."/>
        </authorList>
    </citation>
    <scope>NUCLEOTIDE SEQUENCE [LARGE SCALE GENOMIC DNA]</scope>
</reference>
<evidence type="ECO:0000259" key="8">
    <source>
        <dbReference type="Pfam" id="PF09811"/>
    </source>
</evidence>
<name>A0ABP1DMK7_9APHY</name>
<dbReference type="Proteomes" id="UP001497453">
    <property type="component" value="Chromosome 5"/>
</dbReference>
<accession>A0ABP1DMK7</accession>
<dbReference type="PANTHER" id="PTHR18829">
    <property type="entry name" value="PROTEIN YAE1 HOMOLOG"/>
    <property type="match status" value="1"/>
</dbReference>
<evidence type="ECO:0000256" key="3">
    <source>
        <dbReference type="ARBA" id="ARBA00007096"/>
    </source>
</evidence>
<organism evidence="9 10">
    <name type="scientific">Somion occarium</name>
    <dbReference type="NCBI Taxonomy" id="3059160"/>
    <lineage>
        <taxon>Eukaryota</taxon>
        <taxon>Fungi</taxon>
        <taxon>Dikarya</taxon>
        <taxon>Basidiomycota</taxon>
        <taxon>Agaricomycotina</taxon>
        <taxon>Agaricomycetes</taxon>
        <taxon>Polyporales</taxon>
        <taxon>Cerrenaceae</taxon>
        <taxon>Somion</taxon>
    </lineage>
</organism>
<sequence>MEDDWADDTTAIRDSEWAKISSDFQNAGYREGITAGKEGALQEGFDEGYAETGVPIGREIGNLRGISSALVSLLSSPTFVPEHGDREQFLQEARLISMELAELRFSDVAPPDLQAEQHAREHLESADVDDRDFDVEMNEEVKQKRDVEGLEDLMTRMGAGSISSAEAKARPIKADVAKLVDRLKSLAGSLGIPLPLP</sequence>
<dbReference type="EMBL" id="OZ037948">
    <property type="protein sequence ID" value="CAL1709046.1"/>
    <property type="molecule type" value="Genomic_DNA"/>
</dbReference>
<keyword evidence="6" id="KW-0963">Cytoplasm</keyword>
<dbReference type="Pfam" id="PF09811">
    <property type="entry name" value="Yae1_N"/>
    <property type="match status" value="1"/>
</dbReference>
<dbReference type="PANTHER" id="PTHR18829:SF0">
    <property type="entry name" value="PROTEIN YAE1 HOMOLOG"/>
    <property type="match status" value="1"/>
</dbReference>
<evidence type="ECO:0000256" key="1">
    <source>
        <dbReference type="ARBA" id="ARBA00004123"/>
    </source>
</evidence>
<keyword evidence="7" id="KW-0539">Nucleus</keyword>
<evidence type="ECO:0000256" key="6">
    <source>
        <dbReference type="ARBA" id="ARBA00022490"/>
    </source>
</evidence>
<feature type="domain" description="Essential protein Yae1 N-terminal" evidence="8">
    <location>
        <begin position="28"/>
        <end position="66"/>
    </location>
</feature>
<evidence type="ECO:0000256" key="2">
    <source>
        <dbReference type="ARBA" id="ARBA00004496"/>
    </source>
</evidence>
<evidence type="ECO:0000313" key="10">
    <source>
        <dbReference type="Proteomes" id="UP001497453"/>
    </source>
</evidence>
<dbReference type="InterPro" id="IPR019191">
    <property type="entry name" value="Essential_protein_Yae1_N"/>
</dbReference>
<evidence type="ECO:0000313" key="9">
    <source>
        <dbReference type="EMBL" id="CAL1709046.1"/>
    </source>
</evidence>
<gene>
    <name evidence="9" type="ORF">GFSPODELE1_LOCUS7165</name>
</gene>
<dbReference type="InterPro" id="IPR038881">
    <property type="entry name" value="Yae1-like"/>
</dbReference>
<keyword evidence="10" id="KW-1185">Reference proteome</keyword>
<comment type="similarity">
    <text evidence="3">Belongs to the YAE1 family.</text>
</comment>
<evidence type="ECO:0000256" key="5">
    <source>
        <dbReference type="ARBA" id="ARBA00018400"/>
    </source>
</evidence>
<evidence type="ECO:0000256" key="7">
    <source>
        <dbReference type="ARBA" id="ARBA00023242"/>
    </source>
</evidence>
<protein>
    <recommendedName>
        <fullName evidence="5">Protein YAE1</fullName>
    </recommendedName>
    <alternativeName>
        <fullName evidence="4">Protein yae1</fullName>
    </alternativeName>
</protein>